<accession>A0A2T4C3X4</accession>
<organism evidence="2 3">
    <name type="scientific">Trichoderma longibrachiatum ATCC 18648</name>
    <dbReference type="NCBI Taxonomy" id="983965"/>
    <lineage>
        <taxon>Eukaryota</taxon>
        <taxon>Fungi</taxon>
        <taxon>Dikarya</taxon>
        <taxon>Ascomycota</taxon>
        <taxon>Pezizomycotina</taxon>
        <taxon>Sordariomycetes</taxon>
        <taxon>Hypocreomycetidae</taxon>
        <taxon>Hypocreales</taxon>
        <taxon>Hypocreaceae</taxon>
        <taxon>Trichoderma</taxon>
    </lineage>
</organism>
<evidence type="ECO:0000313" key="3">
    <source>
        <dbReference type="Proteomes" id="UP000240760"/>
    </source>
</evidence>
<gene>
    <name evidence="2" type="ORF">M440DRAFT_1249143</name>
</gene>
<sequence>MARHTDQDAPTFLDKMYPFSLSVSMSFFYPLSFVPNIGPQPVPRLSLRATSTHTTPREPSPPDAAFTPLFNLTTKHSRRRKHPARHISRHYKKPFKANRLQSILQRSESFNLYRPDQQTGNVRPSATQWRSPKTKFSPAAASPPRYALLSQTRKRLGPG</sequence>
<protein>
    <submittedName>
        <fullName evidence="2">Uncharacterized protein</fullName>
    </submittedName>
</protein>
<feature type="region of interest" description="Disordered" evidence="1">
    <location>
        <begin position="109"/>
        <end position="159"/>
    </location>
</feature>
<reference evidence="2 3" key="1">
    <citation type="submission" date="2016-07" db="EMBL/GenBank/DDBJ databases">
        <title>Multiple horizontal gene transfer events from other fungi enriched the ability of initially mycotrophic Trichoderma (Ascomycota) to feed on dead plant biomass.</title>
        <authorList>
            <consortium name="DOE Joint Genome Institute"/>
            <person name="Aerts A."/>
            <person name="Atanasova L."/>
            <person name="Chenthamara K."/>
            <person name="Zhang J."/>
            <person name="Grujic M."/>
            <person name="Henrissat B."/>
            <person name="Kuo A."/>
            <person name="Salamov A."/>
            <person name="Lipzen A."/>
            <person name="Labutti K."/>
            <person name="Barry K."/>
            <person name="Miao Y."/>
            <person name="Rahimi M.J."/>
            <person name="Shen Q."/>
            <person name="Grigoriev I.V."/>
            <person name="Kubicek C.P."/>
            <person name="Druzhinina I.S."/>
        </authorList>
    </citation>
    <scope>NUCLEOTIDE SEQUENCE [LARGE SCALE GENOMIC DNA]</scope>
    <source>
        <strain evidence="2 3">ATCC 18648</strain>
    </source>
</reference>
<dbReference type="Proteomes" id="UP000240760">
    <property type="component" value="Unassembled WGS sequence"/>
</dbReference>
<feature type="compositionally biased region" description="Polar residues" evidence="1">
    <location>
        <begin position="109"/>
        <end position="131"/>
    </location>
</feature>
<keyword evidence="3" id="KW-1185">Reference proteome</keyword>
<dbReference type="AlphaFoldDB" id="A0A2T4C3X4"/>
<evidence type="ECO:0000313" key="2">
    <source>
        <dbReference type="EMBL" id="PTB76266.1"/>
    </source>
</evidence>
<dbReference type="EMBL" id="KZ679132">
    <property type="protein sequence ID" value="PTB76266.1"/>
    <property type="molecule type" value="Genomic_DNA"/>
</dbReference>
<evidence type="ECO:0000256" key="1">
    <source>
        <dbReference type="SAM" id="MobiDB-lite"/>
    </source>
</evidence>
<proteinExistence type="predicted"/>
<feature type="region of interest" description="Disordered" evidence="1">
    <location>
        <begin position="50"/>
        <end position="92"/>
    </location>
</feature>
<feature type="compositionally biased region" description="Basic residues" evidence="1">
    <location>
        <begin position="75"/>
        <end position="92"/>
    </location>
</feature>
<name>A0A2T4C3X4_TRILO</name>